<keyword evidence="13" id="KW-1185">Reference proteome</keyword>
<evidence type="ECO:0000313" key="12">
    <source>
        <dbReference type="EMBL" id="CAF9932977.1"/>
    </source>
</evidence>
<keyword evidence="4" id="KW-0597">Phosphoprotein</keyword>
<dbReference type="GO" id="GO:0006066">
    <property type="term" value="P:alcohol metabolic process"/>
    <property type="evidence" value="ECO:0007669"/>
    <property type="project" value="UniProtKB-ARBA"/>
</dbReference>
<accession>A0A8H3IM22</accession>
<evidence type="ECO:0000256" key="7">
    <source>
        <dbReference type="ARBA" id="ARBA00022857"/>
    </source>
</evidence>
<dbReference type="EMBL" id="CAJPDS010000065">
    <property type="protein sequence ID" value="CAF9932977.1"/>
    <property type="molecule type" value="Genomic_DNA"/>
</dbReference>
<evidence type="ECO:0000259" key="11">
    <source>
        <dbReference type="Pfam" id="PF00107"/>
    </source>
</evidence>
<keyword evidence="5" id="KW-0479">Metal-binding</keyword>
<dbReference type="Gene3D" id="3.90.180.10">
    <property type="entry name" value="Medium-chain alcohol dehydrogenases, catalytic domain"/>
    <property type="match status" value="1"/>
</dbReference>
<comment type="cofactor">
    <cofactor evidence="1">
        <name>Zn(2+)</name>
        <dbReference type="ChEBI" id="CHEBI:29105"/>
    </cofactor>
</comment>
<reference evidence="12" key="1">
    <citation type="submission" date="2021-03" db="EMBL/GenBank/DDBJ databases">
        <authorList>
            <person name="Tagirdzhanova G."/>
        </authorList>
    </citation>
    <scope>NUCLEOTIDE SEQUENCE</scope>
</reference>
<comment type="catalytic activity">
    <reaction evidence="10">
        <text>a primary alcohol + NADP(+) = an aldehyde + NADPH + H(+)</text>
        <dbReference type="Rhea" id="RHEA:15937"/>
        <dbReference type="ChEBI" id="CHEBI:15378"/>
        <dbReference type="ChEBI" id="CHEBI:15734"/>
        <dbReference type="ChEBI" id="CHEBI:17478"/>
        <dbReference type="ChEBI" id="CHEBI:57783"/>
        <dbReference type="ChEBI" id="CHEBI:58349"/>
        <dbReference type="EC" id="1.1.1.2"/>
    </reaction>
    <physiologicalReaction direction="left-to-right" evidence="10">
        <dbReference type="Rhea" id="RHEA:15938"/>
    </physiologicalReaction>
    <physiologicalReaction direction="right-to-left" evidence="10">
        <dbReference type="Rhea" id="RHEA:15939"/>
    </physiologicalReaction>
</comment>
<evidence type="ECO:0000256" key="4">
    <source>
        <dbReference type="ARBA" id="ARBA00022553"/>
    </source>
</evidence>
<dbReference type="EC" id="1.1.1.2" evidence="9"/>
<feature type="domain" description="Alcohol dehydrogenase-like C-terminal" evidence="11">
    <location>
        <begin position="75"/>
        <end position="200"/>
    </location>
</feature>
<evidence type="ECO:0000256" key="9">
    <source>
        <dbReference type="ARBA" id="ARBA00024074"/>
    </source>
</evidence>
<evidence type="ECO:0000256" key="6">
    <source>
        <dbReference type="ARBA" id="ARBA00022833"/>
    </source>
</evidence>
<protein>
    <recommendedName>
        <fullName evidence="9">alcohol dehydrogenase (NADP(+))</fullName>
        <ecNumber evidence="9">1.1.1.2</ecNumber>
    </recommendedName>
</protein>
<dbReference type="InterPro" id="IPR036291">
    <property type="entry name" value="NAD(P)-bd_dom_sf"/>
</dbReference>
<evidence type="ECO:0000256" key="8">
    <source>
        <dbReference type="ARBA" id="ARBA00023002"/>
    </source>
</evidence>
<evidence type="ECO:0000256" key="1">
    <source>
        <dbReference type="ARBA" id="ARBA00001947"/>
    </source>
</evidence>
<dbReference type="AlphaFoldDB" id="A0A8H3IM22"/>
<dbReference type="SUPFAM" id="SSF51735">
    <property type="entry name" value="NAD(P)-binding Rossmann-fold domains"/>
    <property type="match status" value="1"/>
</dbReference>
<organism evidence="12 13">
    <name type="scientific">Heterodermia speciosa</name>
    <dbReference type="NCBI Taxonomy" id="116794"/>
    <lineage>
        <taxon>Eukaryota</taxon>
        <taxon>Fungi</taxon>
        <taxon>Dikarya</taxon>
        <taxon>Ascomycota</taxon>
        <taxon>Pezizomycotina</taxon>
        <taxon>Lecanoromycetes</taxon>
        <taxon>OSLEUM clade</taxon>
        <taxon>Lecanoromycetidae</taxon>
        <taxon>Caliciales</taxon>
        <taxon>Physciaceae</taxon>
        <taxon>Heterodermia</taxon>
    </lineage>
</organism>
<dbReference type="GO" id="GO:0008106">
    <property type="term" value="F:alcohol dehydrogenase (NADP+) activity"/>
    <property type="evidence" value="ECO:0007669"/>
    <property type="project" value="UniProtKB-EC"/>
</dbReference>
<proteinExistence type="inferred from homology"/>
<comment type="subunit">
    <text evidence="3">Homodimer.</text>
</comment>
<sequence length="248" mass="27041">MSDTYGAPYPESGVISQGGYSSHIRAHEYFTFPIPDAISDADAAPMMCAGLTTYSPLLRAGCGPGKKIAIVGIGGLGHFGILWAAAMGAETYAISHSPQKEKDALALGAKEFICTKDEDWAKPWAFKFNFVLNTADMTHTFKLKDYMSILAVNGTFHNVGLPDEPLPQLMAQDFTPNGCAMAASHIGSRPEMLKMLKLAADKKLKPLIETLPVSEKGCKEAVERVQVNDVRYRFTLTDFDKAFPDRKS</sequence>
<dbReference type="Pfam" id="PF00107">
    <property type="entry name" value="ADH_zinc_N"/>
    <property type="match status" value="1"/>
</dbReference>
<comment type="caution">
    <text evidence="12">The sequence shown here is derived from an EMBL/GenBank/DDBJ whole genome shotgun (WGS) entry which is preliminary data.</text>
</comment>
<evidence type="ECO:0000256" key="3">
    <source>
        <dbReference type="ARBA" id="ARBA00011738"/>
    </source>
</evidence>
<keyword evidence="6" id="KW-0862">Zinc</keyword>
<evidence type="ECO:0000313" key="13">
    <source>
        <dbReference type="Proteomes" id="UP000664521"/>
    </source>
</evidence>
<dbReference type="InterPro" id="IPR047109">
    <property type="entry name" value="CAD-like"/>
</dbReference>
<dbReference type="Gene3D" id="3.40.50.720">
    <property type="entry name" value="NAD(P)-binding Rossmann-like Domain"/>
    <property type="match status" value="1"/>
</dbReference>
<evidence type="ECO:0000256" key="5">
    <source>
        <dbReference type="ARBA" id="ARBA00022723"/>
    </source>
</evidence>
<dbReference type="PANTHER" id="PTHR42683">
    <property type="entry name" value="ALDEHYDE REDUCTASE"/>
    <property type="match status" value="1"/>
</dbReference>
<evidence type="ECO:0000256" key="2">
    <source>
        <dbReference type="ARBA" id="ARBA00008072"/>
    </source>
</evidence>
<dbReference type="FunFam" id="3.40.50.720:FF:000158">
    <property type="entry name" value="Zinc-binding alcohol dehydrogenase"/>
    <property type="match status" value="1"/>
</dbReference>
<dbReference type="InterPro" id="IPR013149">
    <property type="entry name" value="ADH-like_C"/>
</dbReference>
<keyword evidence="8" id="KW-0560">Oxidoreductase</keyword>
<comment type="similarity">
    <text evidence="2">Belongs to the zinc-containing alcohol dehydrogenase family.</text>
</comment>
<name>A0A8H3IM22_9LECA</name>
<dbReference type="OrthoDB" id="1879366at2759"/>
<gene>
    <name evidence="12" type="ORF">HETSPECPRED_008506</name>
</gene>
<evidence type="ECO:0000256" key="10">
    <source>
        <dbReference type="ARBA" id="ARBA00050997"/>
    </source>
</evidence>
<keyword evidence="7" id="KW-0521">NADP</keyword>
<dbReference type="Proteomes" id="UP000664521">
    <property type="component" value="Unassembled WGS sequence"/>
</dbReference>
<dbReference type="CDD" id="cd05283">
    <property type="entry name" value="CAD1"/>
    <property type="match status" value="1"/>
</dbReference>
<dbReference type="GO" id="GO:0046872">
    <property type="term" value="F:metal ion binding"/>
    <property type="evidence" value="ECO:0007669"/>
    <property type="project" value="UniProtKB-KW"/>
</dbReference>